<reference evidence="3 4" key="1">
    <citation type="submission" date="2018-03" db="EMBL/GenBank/DDBJ databases">
        <title>Genomic Encyclopedia of Type Strains, Phase III (KMG-III): the genomes of soil and plant-associated and newly described type strains.</title>
        <authorList>
            <person name="Whitman W."/>
        </authorList>
    </citation>
    <scope>NUCLEOTIDE SEQUENCE [LARGE SCALE GENOMIC DNA]</scope>
    <source>
        <strain evidence="3 4">CGMCC 1.07653</strain>
    </source>
</reference>
<comment type="caution">
    <text evidence="3">The sequence shown here is derived from an EMBL/GenBank/DDBJ whole genome shotgun (WGS) entry which is preliminary data.</text>
</comment>
<evidence type="ECO:0000313" key="4">
    <source>
        <dbReference type="Proteomes" id="UP000242310"/>
    </source>
</evidence>
<dbReference type="EMBL" id="PYAV01000005">
    <property type="protein sequence ID" value="PSL46941.1"/>
    <property type="molecule type" value="Genomic_DNA"/>
</dbReference>
<dbReference type="RefSeq" id="WP_106588271.1">
    <property type="nucleotide sequence ID" value="NZ_PYAV01000005.1"/>
</dbReference>
<dbReference type="GO" id="GO:0004175">
    <property type="term" value="F:endopeptidase activity"/>
    <property type="evidence" value="ECO:0007669"/>
    <property type="project" value="UniProtKB-ARBA"/>
</dbReference>
<dbReference type="Pfam" id="PF02517">
    <property type="entry name" value="Rce1-like"/>
    <property type="match status" value="1"/>
</dbReference>
<accession>A0A2P8HL62</accession>
<evidence type="ECO:0000256" key="1">
    <source>
        <dbReference type="SAM" id="Phobius"/>
    </source>
</evidence>
<sequence length="233" mass="26350">MVRRYWIILITYIAMHLSGFIGMPALVAILGFDLSQAVVWWNIISFIIALIIIGVLLLPERHEQPRIEKAGPGPVTFWIIAGFFLAMFAQATAVFIQSSLLGIEPGSENTEQILQFIESFPIFIMVVVVIGPILEEIVFRKVLFGSLYKRMNFFWAALISSFIFSIVHVDLENLLVYLAVGFVFAYLYVKTNRILVPIIAHVIMNLFAALGPQFADFEEELQFIVHLIGGVLR</sequence>
<dbReference type="Proteomes" id="UP000242310">
    <property type="component" value="Unassembled WGS sequence"/>
</dbReference>
<evidence type="ECO:0000313" key="3">
    <source>
        <dbReference type="EMBL" id="PSL46941.1"/>
    </source>
</evidence>
<dbReference type="PANTHER" id="PTHR36435">
    <property type="entry name" value="SLR1288 PROTEIN"/>
    <property type="match status" value="1"/>
</dbReference>
<dbReference type="InterPro" id="IPR003675">
    <property type="entry name" value="Rce1/LyrA-like_dom"/>
</dbReference>
<feature type="transmembrane region" description="Helical" evidence="1">
    <location>
        <begin position="7"/>
        <end position="32"/>
    </location>
</feature>
<dbReference type="PANTHER" id="PTHR36435:SF6">
    <property type="entry name" value="ABORTIVE INFECTION PROTEIN"/>
    <property type="match status" value="1"/>
</dbReference>
<name>A0A2P8HL62_9BACI</name>
<dbReference type="OrthoDB" id="2194912at2"/>
<evidence type="ECO:0000259" key="2">
    <source>
        <dbReference type="Pfam" id="PF02517"/>
    </source>
</evidence>
<proteinExistence type="predicted"/>
<keyword evidence="1" id="KW-0812">Transmembrane</keyword>
<gene>
    <name evidence="3" type="ORF">B0H94_10594</name>
</gene>
<feature type="transmembrane region" description="Helical" evidence="1">
    <location>
        <begin position="78"/>
        <end position="100"/>
    </location>
</feature>
<protein>
    <recommendedName>
        <fullName evidence="2">CAAX prenyl protease 2/Lysostaphin resistance protein A-like domain-containing protein</fullName>
    </recommendedName>
</protein>
<feature type="domain" description="CAAX prenyl protease 2/Lysostaphin resistance protein A-like" evidence="2">
    <location>
        <begin position="120"/>
        <end position="207"/>
    </location>
</feature>
<organism evidence="3 4">
    <name type="scientific">Salsuginibacillus halophilus</name>
    <dbReference type="NCBI Taxonomy" id="517424"/>
    <lineage>
        <taxon>Bacteria</taxon>
        <taxon>Bacillati</taxon>
        <taxon>Bacillota</taxon>
        <taxon>Bacilli</taxon>
        <taxon>Bacillales</taxon>
        <taxon>Bacillaceae</taxon>
        <taxon>Salsuginibacillus</taxon>
    </lineage>
</organism>
<keyword evidence="1" id="KW-1133">Transmembrane helix</keyword>
<keyword evidence="4" id="KW-1185">Reference proteome</keyword>
<feature type="transmembrane region" description="Helical" evidence="1">
    <location>
        <begin position="120"/>
        <end position="139"/>
    </location>
</feature>
<feature type="transmembrane region" description="Helical" evidence="1">
    <location>
        <begin position="38"/>
        <end position="58"/>
    </location>
</feature>
<keyword evidence="1" id="KW-0472">Membrane</keyword>
<dbReference type="AlphaFoldDB" id="A0A2P8HL62"/>
<dbReference type="InterPro" id="IPR052710">
    <property type="entry name" value="CAAX_protease"/>
</dbReference>
<feature type="transmembrane region" description="Helical" evidence="1">
    <location>
        <begin position="151"/>
        <end position="168"/>
    </location>
</feature>
<feature type="transmembrane region" description="Helical" evidence="1">
    <location>
        <begin position="174"/>
        <end position="189"/>
    </location>
</feature>
<dbReference type="GO" id="GO:0080120">
    <property type="term" value="P:CAAX-box protein maturation"/>
    <property type="evidence" value="ECO:0007669"/>
    <property type="project" value="UniProtKB-ARBA"/>
</dbReference>